<evidence type="ECO:0000313" key="2">
    <source>
        <dbReference type="Proteomes" id="UP000765845"/>
    </source>
</evidence>
<reference evidence="1 2" key="1">
    <citation type="submission" date="2020-04" db="EMBL/GenBank/DDBJ databases">
        <authorList>
            <person name="Yoon J."/>
        </authorList>
    </citation>
    <scope>NUCLEOTIDE SEQUENCE [LARGE SCALE GENOMIC DNA]</scope>
    <source>
        <strain evidence="1 2">KMU-166</strain>
    </source>
</reference>
<organism evidence="1 2">
    <name type="scientific">Spongiibacter thalassae</name>
    <dbReference type="NCBI Taxonomy" id="2721624"/>
    <lineage>
        <taxon>Bacteria</taxon>
        <taxon>Pseudomonadati</taxon>
        <taxon>Pseudomonadota</taxon>
        <taxon>Gammaproteobacteria</taxon>
        <taxon>Cellvibrionales</taxon>
        <taxon>Spongiibacteraceae</taxon>
        <taxon>Spongiibacter</taxon>
    </lineage>
</organism>
<dbReference type="EMBL" id="JAAWWK010000002">
    <property type="protein sequence ID" value="NKI17383.1"/>
    <property type="molecule type" value="Genomic_DNA"/>
</dbReference>
<gene>
    <name evidence="1" type="ORF">HCU74_08135</name>
</gene>
<comment type="caution">
    <text evidence="1">The sequence shown here is derived from an EMBL/GenBank/DDBJ whole genome shotgun (WGS) entry which is preliminary data.</text>
</comment>
<sequence length="120" mass="14013">MVNAMYGHAGLRCCETRFWGMQGPVHPAREPPWSIHCRACQVLEYKLLKTSNRDALTRPSLLLFSLSPMFSLLLYRFFPFCFYALYTQPHVLARLLLFQDQVQHHPDNFANIRILLCGRV</sequence>
<dbReference type="RefSeq" id="WP_168449167.1">
    <property type="nucleotide sequence ID" value="NZ_JAAWWK010000002.1"/>
</dbReference>
<accession>A0ABX1GE00</accession>
<dbReference type="Proteomes" id="UP000765845">
    <property type="component" value="Unassembled WGS sequence"/>
</dbReference>
<evidence type="ECO:0000313" key="1">
    <source>
        <dbReference type="EMBL" id="NKI17383.1"/>
    </source>
</evidence>
<proteinExistence type="predicted"/>
<keyword evidence="2" id="KW-1185">Reference proteome</keyword>
<name>A0ABX1GE00_9GAMM</name>
<protein>
    <submittedName>
        <fullName evidence="1">Uncharacterized protein</fullName>
    </submittedName>
</protein>